<organism evidence="2 3">
    <name type="scientific">Luteolibacter yonseiensis</name>
    <dbReference type="NCBI Taxonomy" id="1144680"/>
    <lineage>
        <taxon>Bacteria</taxon>
        <taxon>Pseudomonadati</taxon>
        <taxon>Verrucomicrobiota</taxon>
        <taxon>Verrucomicrobiia</taxon>
        <taxon>Verrucomicrobiales</taxon>
        <taxon>Verrucomicrobiaceae</taxon>
        <taxon>Luteolibacter</taxon>
    </lineage>
</organism>
<keyword evidence="1" id="KW-0732">Signal</keyword>
<evidence type="ECO:0000256" key="1">
    <source>
        <dbReference type="SAM" id="SignalP"/>
    </source>
</evidence>
<sequence>MKTKAFSILLAVLTLASMIPVASAQRANGNLAPQRIDKGASTQVAESATRALPKTCVSQACCITKSQVQTAEGRSTRITSTKVKACNTACQIASNDQRAACGKGKRA</sequence>
<evidence type="ECO:0000313" key="3">
    <source>
        <dbReference type="Proteomes" id="UP000600139"/>
    </source>
</evidence>
<feature type="chain" id="PRO_5036745567" evidence="1">
    <location>
        <begin position="25"/>
        <end position="107"/>
    </location>
</feature>
<keyword evidence="3" id="KW-1185">Reference proteome</keyword>
<accession>A0A934R8Y2</accession>
<gene>
    <name evidence="2" type="ORF">JIN84_17350</name>
</gene>
<dbReference type="EMBL" id="JAENIK010000012">
    <property type="protein sequence ID" value="MBK1817390.1"/>
    <property type="molecule type" value="Genomic_DNA"/>
</dbReference>
<dbReference type="RefSeq" id="WP_200352333.1">
    <property type="nucleotide sequence ID" value="NZ_BAABHZ010000001.1"/>
</dbReference>
<protein>
    <submittedName>
        <fullName evidence="2">Uncharacterized protein</fullName>
    </submittedName>
</protein>
<proteinExistence type="predicted"/>
<dbReference type="AlphaFoldDB" id="A0A934R8Y2"/>
<comment type="caution">
    <text evidence="2">The sequence shown here is derived from an EMBL/GenBank/DDBJ whole genome shotgun (WGS) entry which is preliminary data.</text>
</comment>
<feature type="signal peptide" evidence="1">
    <location>
        <begin position="1"/>
        <end position="24"/>
    </location>
</feature>
<name>A0A934R8Y2_9BACT</name>
<dbReference type="Proteomes" id="UP000600139">
    <property type="component" value="Unassembled WGS sequence"/>
</dbReference>
<evidence type="ECO:0000313" key="2">
    <source>
        <dbReference type="EMBL" id="MBK1817390.1"/>
    </source>
</evidence>
<reference evidence="2" key="1">
    <citation type="submission" date="2021-01" db="EMBL/GenBank/DDBJ databases">
        <title>Modified the classification status of verrucomicrobia.</title>
        <authorList>
            <person name="Feng X."/>
        </authorList>
    </citation>
    <scope>NUCLEOTIDE SEQUENCE</scope>
    <source>
        <strain evidence="2">JCM 18052</strain>
    </source>
</reference>